<keyword evidence="3" id="KW-1185">Reference proteome</keyword>
<feature type="transmembrane region" description="Helical" evidence="1">
    <location>
        <begin position="24"/>
        <end position="45"/>
    </location>
</feature>
<feature type="transmembrane region" description="Helical" evidence="1">
    <location>
        <begin position="196"/>
        <end position="218"/>
    </location>
</feature>
<keyword evidence="1" id="KW-0472">Membrane</keyword>
<keyword evidence="1" id="KW-1133">Transmembrane helix</keyword>
<dbReference type="Proteomes" id="UP000316621">
    <property type="component" value="Chromosome 10"/>
</dbReference>
<sequence>MQVADGAPTMFFHLPVVLAQDCHWTIFILVTVHSDALLYCVLMSIRRVMVGDLAYISANTVYTYLLQVKGIHEACTARELFDRLRLSSRCSFSDSLILQLEGGTLHISVTVIPVVFYRLVVFLKLKFQWSSTGLWIVEHEKLVLRDIYTKDAASIIICTKETSVTIARKVDVLLMLVKISVTVEVMKIFVTALQTWIHLLIIFIQLMVLHIINLLTWFEYLRWKFRFVPPSLWSVRSAIMTVQFTVFSLDRKWTSHSKIFGIVPVYTEVLWSSGEDNICDHGFPNASVALTSEWLSGCAGTLRNENSSTSGFCLCVMRDLRKIQFRLVMFQDPTALMSLMWVLLKRYFPADNDAPPIDVLVTLWLIVKDCVGTQILGARLMMGHLLISENRIEFASYSITITRIIHGDNANCREEKPRGPPISIRSASMLRKFCRQQRRCLFEHHLWFSGHWIAGLKFTWGRASQEWTMQLWLLIFSF</sequence>
<evidence type="ECO:0000313" key="2">
    <source>
        <dbReference type="EMBL" id="RZC80621.1"/>
    </source>
</evidence>
<organism evidence="2 3">
    <name type="scientific">Papaver somniferum</name>
    <name type="common">Opium poppy</name>
    <dbReference type="NCBI Taxonomy" id="3469"/>
    <lineage>
        <taxon>Eukaryota</taxon>
        <taxon>Viridiplantae</taxon>
        <taxon>Streptophyta</taxon>
        <taxon>Embryophyta</taxon>
        <taxon>Tracheophyta</taxon>
        <taxon>Spermatophyta</taxon>
        <taxon>Magnoliopsida</taxon>
        <taxon>Ranunculales</taxon>
        <taxon>Papaveraceae</taxon>
        <taxon>Papaveroideae</taxon>
        <taxon>Papaver</taxon>
    </lineage>
</organism>
<evidence type="ECO:0000256" key="1">
    <source>
        <dbReference type="SAM" id="Phobius"/>
    </source>
</evidence>
<evidence type="ECO:0000313" key="3">
    <source>
        <dbReference type="Proteomes" id="UP000316621"/>
    </source>
</evidence>
<gene>
    <name evidence="2" type="ORF">C5167_043208</name>
</gene>
<dbReference type="AlphaFoldDB" id="A0A4Y7L8F4"/>
<reference evidence="2 3" key="1">
    <citation type="journal article" date="2018" name="Science">
        <title>The opium poppy genome and morphinan production.</title>
        <authorList>
            <person name="Guo L."/>
            <person name="Winzer T."/>
            <person name="Yang X."/>
            <person name="Li Y."/>
            <person name="Ning Z."/>
            <person name="He Z."/>
            <person name="Teodor R."/>
            <person name="Lu Y."/>
            <person name="Bowser T.A."/>
            <person name="Graham I.A."/>
            <person name="Ye K."/>
        </authorList>
    </citation>
    <scope>NUCLEOTIDE SEQUENCE [LARGE SCALE GENOMIC DNA]</scope>
    <source>
        <strain evidence="3">cv. HN1</strain>
        <tissue evidence="2">Leaves</tissue>
    </source>
</reference>
<dbReference type="Gramene" id="RZC80621">
    <property type="protein sequence ID" value="RZC80621"/>
    <property type="gene ID" value="C5167_043208"/>
</dbReference>
<dbReference type="EMBL" id="CM010724">
    <property type="protein sequence ID" value="RZC80621.1"/>
    <property type="molecule type" value="Genomic_DNA"/>
</dbReference>
<protein>
    <submittedName>
        <fullName evidence="2">Uncharacterized protein</fullName>
    </submittedName>
</protein>
<keyword evidence="1" id="KW-0812">Transmembrane</keyword>
<accession>A0A4Y7L8F4</accession>
<proteinExistence type="predicted"/>
<name>A0A4Y7L8F4_PAPSO</name>